<dbReference type="KEGG" id="obi:106882203"/>
<dbReference type="EMBL" id="KQ416308">
    <property type="protein sequence ID" value="KOF97454.1"/>
    <property type="molecule type" value="Genomic_DNA"/>
</dbReference>
<dbReference type="InterPro" id="IPR035979">
    <property type="entry name" value="RBD_domain_sf"/>
</dbReference>
<dbReference type="GO" id="GO:0003723">
    <property type="term" value="F:RNA binding"/>
    <property type="evidence" value="ECO:0007669"/>
    <property type="project" value="UniProtKB-UniRule"/>
</dbReference>
<reference evidence="4" key="1">
    <citation type="submission" date="2015-07" db="EMBL/GenBank/DDBJ databases">
        <title>MeaNS - Measles Nucleotide Surveillance Program.</title>
        <authorList>
            <person name="Tran T."/>
            <person name="Druce J."/>
        </authorList>
    </citation>
    <scope>NUCLEOTIDE SEQUENCE</scope>
    <source>
        <strain evidence="4">UCB-OBI-ISO-001</strain>
        <tissue evidence="4">Gonad</tissue>
    </source>
</reference>
<dbReference type="Gene3D" id="3.40.50.800">
    <property type="entry name" value="Anticodon-binding domain"/>
    <property type="match status" value="1"/>
</dbReference>
<dbReference type="InterPro" id="IPR000504">
    <property type="entry name" value="RRM_dom"/>
</dbReference>
<proteinExistence type="predicted"/>
<evidence type="ECO:0000259" key="3">
    <source>
        <dbReference type="PROSITE" id="PS50102"/>
    </source>
</evidence>
<accession>A0A0L8I7S5</accession>
<dbReference type="SMART" id="SM00360">
    <property type="entry name" value="RRM"/>
    <property type="match status" value="1"/>
</dbReference>
<feature type="region of interest" description="Disordered" evidence="2">
    <location>
        <begin position="1"/>
        <end position="48"/>
    </location>
</feature>
<feature type="compositionally biased region" description="Basic and acidic residues" evidence="2">
    <location>
        <begin position="222"/>
        <end position="238"/>
    </location>
</feature>
<dbReference type="OrthoDB" id="10044938at2759"/>
<name>A0A0L8I7S5_OCTBM</name>
<evidence type="ECO:0000256" key="2">
    <source>
        <dbReference type="SAM" id="MobiDB-lite"/>
    </source>
</evidence>
<feature type="compositionally biased region" description="Polar residues" evidence="2">
    <location>
        <begin position="594"/>
        <end position="622"/>
    </location>
</feature>
<sequence length="622" mass="70455">MSNLTDNRGPSHDKDNKGPNNIKRNFPMENRGRRPNDGNNSDRGVMNFGRPGYRGTRIYVGNLPPNLHSSVLREKFGKYGKITSIESYHNCAFIQFEKEEDAKAAISAEMFCMIKGQIINVNLAVESQSSDSSGRNERFNMRDKEPWGNPGMPNRDRSPLREPFNRAGPLGKNGAEMENREFFDNSNKWNGPPNINQRLQQPPAQQQQQPPQQGPMGNQYYDEFRDNRSRPDSFDREANNWTRPPFNDNPPYSNNAPPQRPAFDASLLITSPQLRDYADHLKRRLENFNMSAEICVIPDDSPQMNFVEEKARQGVLYVIIICPQNEVYNSLTLHIFPGTPQEHRNMPLADAMNLVARNFERYLQQMKEENNSSKPAPTQVFDPPSFEIRYLLDLLADSRHLSIEELDKVLLYVSNRKKKMMEMNMQSAATEGSGGFRAEEDKRRIDSKMLLQHPNQQKDTDFQSKILSMITSNTAGDNSADGQSSSLLNPLLRTKSDAAMSNMEDVPPDFFGNPSNMKAFINFENPTVKRALDNLMQSGPNILENITAVAKGLSLPQRSDNLPFDGVKNHPRFPTNNSGPSSMDRHIPQWGPQRASQMPNTGMNQNLASRPTPSSVGISNRY</sequence>
<dbReference type="OMA" id="WRLDVKM"/>
<dbReference type="SUPFAM" id="SSF54928">
    <property type="entry name" value="RNA-binding domain, RBD"/>
    <property type="match status" value="1"/>
</dbReference>
<gene>
    <name evidence="4" type="ORF">OCBIM_22029468mg</name>
</gene>
<feature type="domain" description="RRM" evidence="3">
    <location>
        <begin position="56"/>
        <end position="126"/>
    </location>
</feature>
<dbReference type="PROSITE" id="PS50102">
    <property type="entry name" value="RRM"/>
    <property type="match status" value="1"/>
</dbReference>
<dbReference type="InterPro" id="IPR012677">
    <property type="entry name" value="Nucleotide-bd_a/b_plait_sf"/>
</dbReference>
<dbReference type="PANTHER" id="PTHR23295:SF6">
    <property type="entry name" value="NEOSIN, ISOFORM A"/>
    <property type="match status" value="1"/>
</dbReference>
<evidence type="ECO:0000256" key="1">
    <source>
        <dbReference type="PROSITE-ProRule" id="PRU00176"/>
    </source>
</evidence>
<dbReference type="STRING" id="37653.A0A0L8I7S5"/>
<feature type="region of interest" description="Disordered" evidence="2">
    <location>
        <begin position="562"/>
        <end position="622"/>
    </location>
</feature>
<dbReference type="InterPro" id="IPR052600">
    <property type="entry name" value="Nuc_rcpt_coact/corep"/>
</dbReference>
<dbReference type="SUPFAM" id="SSF52954">
    <property type="entry name" value="Class II aaRS ABD-related"/>
    <property type="match status" value="1"/>
</dbReference>
<feature type="region of interest" description="Disordered" evidence="2">
    <location>
        <begin position="127"/>
        <end position="262"/>
    </location>
</feature>
<dbReference type="PANTHER" id="PTHR23295">
    <property type="entry name" value="NUCLEAR RECEPTOR COACTIVATOR 5-RELATED"/>
    <property type="match status" value="1"/>
</dbReference>
<feature type="compositionally biased region" description="Basic and acidic residues" evidence="2">
    <location>
        <begin position="134"/>
        <end position="146"/>
    </location>
</feature>
<dbReference type="Gene3D" id="3.30.70.330">
    <property type="match status" value="1"/>
</dbReference>
<feature type="compositionally biased region" description="Low complexity" evidence="2">
    <location>
        <begin position="200"/>
        <end position="211"/>
    </location>
</feature>
<feature type="compositionally biased region" description="Polar residues" evidence="2">
    <location>
        <begin position="184"/>
        <end position="199"/>
    </location>
</feature>
<evidence type="ECO:0000313" key="4">
    <source>
        <dbReference type="EMBL" id="KOF97454.1"/>
    </source>
</evidence>
<feature type="compositionally biased region" description="Basic and acidic residues" evidence="2">
    <location>
        <begin position="154"/>
        <end position="164"/>
    </location>
</feature>
<organism evidence="4">
    <name type="scientific">Octopus bimaculoides</name>
    <name type="common">California two-spotted octopus</name>
    <dbReference type="NCBI Taxonomy" id="37653"/>
    <lineage>
        <taxon>Eukaryota</taxon>
        <taxon>Metazoa</taxon>
        <taxon>Spiralia</taxon>
        <taxon>Lophotrochozoa</taxon>
        <taxon>Mollusca</taxon>
        <taxon>Cephalopoda</taxon>
        <taxon>Coleoidea</taxon>
        <taxon>Octopodiformes</taxon>
        <taxon>Octopoda</taxon>
        <taxon>Incirrata</taxon>
        <taxon>Octopodidae</taxon>
        <taxon>Octopus</taxon>
    </lineage>
</organism>
<protein>
    <recommendedName>
        <fullName evidence="3">RRM domain-containing protein</fullName>
    </recommendedName>
</protein>
<keyword evidence="1" id="KW-0694">RNA-binding</keyword>
<dbReference type="Pfam" id="PF00076">
    <property type="entry name" value="RRM_1"/>
    <property type="match status" value="1"/>
</dbReference>
<dbReference type="InterPro" id="IPR036621">
    <property type="entry name" value="Anticodon-bd_dom_sf"/>
</dbReference>
<dbReference type="AlphaFoldDB" id="A0A0L8I7S5"/>